<dbReference type="EMBL" id="KV417283">
    <property type="protein sequence ID" value="KZO96606.1"/>
    <property type="molecule type" value="Genomic_DNA"/>
</dbReference>
<dbReference type="Pfam" id="PF12770">
    <property type="entry name" value="CHAT"/>
    <property type="match status" value="1"/>
</dbReference>
<accession>A0A167MDP7</accession>
<evidence type="ECO:0000313" key="3">
    <source>
        <dbReference type="Proteomes" id="UP000076738"/>
    </source>
</evidence>
<proteinExistence type="predicted"/>
<name>A0A167MDP7_CALVF</name>
<protein>
    <recommendedName>
        <fullName evidence="1">CHAT domain-containing protein</fullName>
    </recommendedName>
</protein>
<sequence length="1135" mass="127089">MNGLQIHDPRYARAAKAVSSYDWYGDDKELDYAISECSRDLLPSSDGRAAFAWKILYGWALGLRFERDGTEDDMIKAKNLLEGLTTASCIPPDVAVFAYFYLARVNHLLYEGYGDDAPLHTAISLYEHALSLSKTLPTDSAISTDDVDLLELHCSRARCPTKIFVADKDNGLKALECLRAIIARRKDSDLDPLSLLAKTSISSGLRALYLIEGRKSDRLSECESLLRDALRSSERFRFHQYISNHLSMTLQERYFQGAPATVIQEAADRGEAVAAWAMRKRWLNAIDRQNLVTLGNTFNGKVMVDGILDNLLKASEYQRKALTGITYRTRGFAYAHMAMNLCITLCNITEENGDRKDADEAVRMGLVALEHFPDTAVQKAILLSALGLAHSLRYRLIEEDKDFEVAVSYLDEAAERCKQTDYGKHRLPEVHRHLSFVYGQRYKFTQQLEYLDQALEFGQLASDLEPLSSMRPYYLSEQGERLLLRYERTQDVADLDRSLFSMESALALTSQMRYQRHVLLARSARILRVRYELSSDVKDLDLGISQISEALDLHKDMTYIRRAPYLSELAAAHEARFHHQGQGIDLRAALDNYILASEDSAGAVSDRIAAAKAAATLAFDQGLFQRSAHAYGIAVSLLPRLAWIGMSRQRKLMSATSAGQLARNAAAMCIMVGDFERAVELLEGGRGVLWRSILELRTDLEDIKVADAALAAELVTVGQALEFDESVVPGVSQAHEEQRSQRRRRLAERWDDLVDQARQLSGFESFMRPAPYCLLKHAADEGPVVILNTSDYRTDALIMSANQPIHCVPMNGLPNKVVNALADAWQRALQCVKDEQGCKFIDGVLHKLCNRLWDGGFSDIAATLNILRKNQDIGKPFRVWLQPTGMFSLLPVHCARPHDAVATDLFDAPVYSYTTTLCTLINGRQLSRKSMSTKHASNTILGVSQPIVPGFPFLSHADKEIRVLAENSTMYEQLTRLTGNEATVTRLTTELPRHRWLHCCCHGKWDPENPLNSAFRMRDGDLTLSTIIQLRLQNAQFAVLSACHTARHTAVLPDESLHLAAGMQIAGFQGVLATQWAMVDADGPVLSRLFYDYLLKSGASSDPRSAAIALYQALQQFQAYNVPLYRWALFVHFGV</sequence>
<dbReference type="Proteomes" id="UP000076738">
    <property type="component" value="Unassembled WGS sequence"/>
</dbReference>
<evidence type="ECO:0000259" key="1">
    <source>
        <dbReference type="Pfam" id="PF12770"/>
    </source>
</evidence>
<dbReference type="InterPro" id="IPR024983">
    <property type="entry name" value="CHAT_dom"/>
</dbReference>
<reference evidence="2 3" key="1">
    <citation type="journal article" date="2016" name="Mol. Biol. Evol.">
        <title>Comparative Genomics of Early-Diverging Mushroom-Forming Fungi Provides Insights into the Origins of Lignocellulose Decay Capabilities.</title>
        <authorList>
            <person name="Nagy L.G."/>
            <person name="Riley R."/>
            <person name="Tritt A."/>
            <person name="Adam C."/>
            <person name="Daum C."/>
            <person name="Floudas D."/>
            <person name="Sun H."/>
            <person name="Yadav J.S."/>
            <person name="Pangilinan J."/>
            <person name="Larsson K.H."/>
            <person name="Matsuura K."/>
            <person name="Barry K."/>
            <person name="Labutti K."/>
            <person name="Kuo R."/>
            <person name="Ohm R.A."/>
            <person name="Bhattacharya S.S."/>
            <person name="Shirouzu T."/>
            <person name="Yoshinaga Y."/>
            <person name="Martin F.M."/>
            <person name="Grigoriev I.V."/>
            <person name="Hibbett D.S."/>
        </authorList>
    </citation>
    <scope>NUCLEOTIDE SEQUENCE [LARGE SCALE GENOMIC DNA]</scope>
    <source>
        <strain evidence="2 3">TUFC12733</strain>
    </source>
</reference>
<dbReference type="AlphaFoldDB" id="A0A167MDP7"/>
<dbReference type="Gene3D" id="1.25.40.10">
    <property type="entry name" value="Tetratricopeptide repeat domain"/>
    <property type="match status" value="1"/>
</dbReference>
<dbReference type="OrthoDB" id="9991317at2759"/>
<dbReference type="InterPro" id="IPR011990">
    <property type="entry name" value="TPR-like_helical_dom_sf"/>
</dbReference>
<keyword evidence="3" id="KW-1185">Reference proteome</keyword>
<dbReference type="STRING" id="1330018.A0A167MDP7"/>
<evidence type="ECO:0000313" key="2">
    <source>
        <dbReference type="EMBL" id="KZO96606.1"/>
    </source>
</evidence>
<organism evidence="2 3">
    <name type="scientific">Calocera viscosa (strain TUFC12733)</name>
    <dbReference type="NCBI Taxonomy" id="1330018"/>
    <lineage>
        <taxon>Eukaryota</taxon>
        <taxon>Fungi</taxon>
        <taxon>Dikarya</taxon>
        <taxon>Basidiomycota</taxon>
        <taxon>Agaricomycotina</taxon>
        <taxon>Dacrymycetes</taxon>
        <taxon>Dacrymycetales</taxon>
        <taxon>Dacrymycetaceae</taxon>
        <taxon>Calocera</taxon>
    </lineage>
</organism>
<gene>
    <name evidence="2" type="ORF">CALVIDRAFT_108671</name>
</gene>
<feature type="domain" description="CHAT" evidence="1">
    <location>
        <begin position="848"/>
        <end position="1134"/>
    </location>
</feature>